<dbReference type="AlphaFoldDB" id="A0A420F2X6"/>
<protein>
    <submittedName>
        <fullName evidence="2">Uncharacterized protein</fullName>
    </submittedName>
</protein>
<feature type="compositionally biased region" description="Basic and acidic residues" evidence="1">
    <location>
        <begin position="47"/>
        <end position="62"/>
    </location>
</feature>
<dbReference type="RefSeq" id="WP_120328102.1">
    <property type="nucleotide sequence ID" value="NZ_CP108084.1"/>
</dbReference>
<dbReference type="EMBL" id="CP108084">
    <property type="protein sequence ID" value="WUP48528.1"/>
    <property type="molecule type" value="Genomic_DNA"/>
</dbReference>
<feature type="region of interest" description="Disordered" evidence="1">
    <location>
        <begin position="1"/>
        <end position="102"/>
    </location>
</feature>
<evidence type="ECO:0000313" key="2">
    <source>
        <dbReference type="EMBL" id="RKF27333.1"/>
    </source>
</evidence>
<evidence type="ECO:0000256" key="1">
    <source>
        <dbReference type="SAM" id="MobiDB-lite"/>
    </source>
</evidence>
<dbReference type="OrthoDB" id="3390932at2"/>
<evidence type="ECO:0000313" key="4">
    <source>
        <dbReference type="Proteomes" id="UP000285744"/>
    </source>
</evidence>
<keyword evidence="5" id="KW-1185">Reference proteome</keyword>
<organism evidence="2 4">
    <name type="scientific">Micromonospora globbae</name>
    <dbReference type="NCBI Taxonomy" id="1894969"/>
    <lineage>
        <taxon>Bacteria</taxon>
        <taxon>Bacillati</taxon>
        <taxon>Actinomycetota</taxon>
        <taxon>Actinomycetes</taxon>
        <taxon>Micromonosporales</taxon>
        <taxon>Micromonosporaceae</taxon>
        <taxon>Micromonospora</taxon>
    </lineage>
</organism>
<dbReference type="EMBL" id="RAQQ01000006">
    <property type="protein sequence ID" value="RKF27333.1"/>
    <property type="molecule type" value="Genomic_DNA"/>
</dbReference>
<dbReference type="Proteomes" id="UP000285744">
    <property type="component" value="Unassembled WGS sequence"/>
</dbReference>
<sequence>MTRPRNPGGGNGDGGNPRPDGDGDGDTGTPSGRRPGTSKVPDNISQAHDELAKTAERGRPEEEGQQPTKQPDSDSTTSDGETPDAFVDSIVSDPKSVAGRSAEDIAQQFNDAGYPATVQQSTKKGTSGNAVQVRIQGHPEITNIQVHPGGGRHTPEGSPYWKISTSTAGKIWVIPEDFRGADDLNGNVVRYDE</sequence>
<reference evidence="3" key="2">
    <citation type="submission" date="2022-10" db="EMBL/GenBank/DDBJ databases">
        <title>The complete genomes of actinobacterial strains from the NBC collection.</title>
        <authorList>
            <person name="Joergensen T.S."/>
            <person name="Alvarez Arevalo M."/>
            <person name="Sterndorff E.B."/>
            <person name="Faurdal D."/>
            <person name="Vuksanovic O."/>
            <person name="Mourched A.-S."/>
            <person name="Charusanti P."/>
            <person name="Shaw S."/>
            <person name="Blin K."/>
            <person name="Weber T."/>
        </authorList>
    </citation>
    <scope>NUCLEOTIDE SEQUENCE</scope>
    <source>
        <strain evidence="3">NBC_00256</strain>
    </source>
</reference>
<gene>
    <name evidence="2" type="ORF">D7I43_09665</name>
    <name evidence="3" type="ORF">OG994_23465</name>
</gene>
<reference evidence="2 4" key="1">
    <citation type="journal article" date="2018" name="Int. J. Syst. Evol. Microbiol.">
        <title>Micromonospora globbae sp. nov., an endophytic actinomycete isolated from roots of Globba winitii C. H. Wright.</title>
        <authorList>
            <person name="Kuncharoen N."/>
            <person name="Pittayakhajonwut P."/>
            <person name="Tanasupawat S."/>
        </authorList>
    </citation>
    <scope>NUCLEOTIDE SEQUENCE [LARGE SCALE GENOMIC DNA]</scope>
    <source>
        <strain evidence="2 4">WPS1-2</strain>
    </source>
</reference>
<dbReference type="Proteomes" id="UP001432190">
    <property type="component" value="Chromosome"/>
</dbReference>
<evidence type="ECO:0000313" key="3">
    <source>
        <dbReference type="EMBL" id="WUP48528.1"/>
    </source>
</evidence>
<accession>A0A420F2X6</accession>
<evidence type="ECO:0000313" key="5">
    <source>
        <dbReference type="Proteomes" id="UP001432190"/>
    </source>
</evidence>
<feature type="compositionally biased region" description="Polar residues" evidence="1">
    <location>
        <begin position="65"/>
        <end position="80"/>
    </location>
</feature>
<name>A0A420F2X6_9ACTN</name>
<proteinExistence type="predicted"/>